<proteinExistence type="predicted"/>
<evidence type="ECO:0000313" key="4">
    <source>
        <dbReference type="Proteomes" id="UP001497525"/>
    </source>
</evidence>
<evidence type="ECO:0000313" key="3">
    <source>
        <dbReference type="EMBL" id="CAL5132623.1"/>
    </source>
</evidence>
<evidence type="ECO:0000256" key="1">
    <source>
        <dbReference type="SAM" id="MobiDB-lite"/>
    </source>
</evidence>
<gene>
    <name evidence="3" type="ORF">CDAUBV1_LOCUS5474</name>
</gene>
<dbReference type="Proteomes" id="UP001497525">
    <property type="component" value="Unassembled WGS sequence"/>
</dbReference>
<sequence>MNCFRNVRFVFFVAFVSSHTAVDATDYIIPEACREDQLFYLDGSTMSGSTFIFDNNRKANANFRFLLSQYHNQNATLTFRTGSRTMVYNASFNENVEKESMNFSLTGTWSAGDAGTVVYQSADRSLEDCYNRTATNLRVRGNYDIYEMQGGTRWIWAREGCGVTVTLYRILTYPPGKCNVTLKFGDGTTMNASSTGETITSMKGAIFFDIDSDCIYALVILYYQEDCRSTTAATSESTVPTSPSESSTKSTVSTPQTTGSSEATVSMSSTMIGVHDPTLRQLSVPVYAYVLFPLYPSQLTSSPYSGNPSVHSLSIPYSPNKHDLVQNIPPFFLYLGAFQNPLSSAHLPRPIPI</sequence>
<keyword evidence="2" id="KW-0732">Signal</keyword>
<feature type="chain" id="PRO_5043774648" evidence="2">
    <location>
        <begin position="25"/>
        <end position="353"/>
    </location>
</feature>
<comment type="caution">
    <text evidence="3">The sequence shown here is derived from an EMBL/GenBank/DDBJ whole genome shotgun (WGS) entry which is preliminary data.</text>
</comment>
<evidence type="ECO:0000256" key="2">
    <source>
        <dbReference type="SAM" id="SignalP"/>
    </source>
</evidence>
<feature type="region of interest" description="Disordered" evidence="1">
    <location>
        <begin position="233"/>
        <end position="264"/>
    </location>
</feature>
<protein>
    <submittedName>
        <fullName evidence="3">Uncharacterized protein</fullName>
    </submittedName>
</protein>
<dbReference type="AlphaFoldDB" id="A0AAV2T555"/>
<reference evidence="3" key="1">
    <citation type="submission" date="2024-06" db="EMBL/GenBank/DDBJ databases">
        <authorList>
            <person name="Liu X."/>
            <person name="Lenzi L."/>
            <person name="Haldenby T S."/>
            <person name="Uol C."/>
        </authorList>
    </citation>
    <scope>NUCLEOTIDE SEQUENCE</scope>
</reference>
<feature type="compositionally biased region" description="Polar residues" evidence="1">
    <location>
        <begin position="255"/>
        <end position="264"/>
    </location>
</feature>
<accession>A0AAV2T555</accession>
<dbReference type="EMBL" id="CAXLJL010000134">
    <property type="protein sequence ID" value="CAL5132623.1"/>
    <property type="molecule type" value="Genomic_DNA"/>
</dbReference>
<organism evidence="3 4">
    <name type="scientific">Calicophoron daubneyi</name>
    <name type="common">Rumen fluke</name>
    <name type="synonym">Paramphistomum daubneyi</name>
    <dbReference type="NCBI Taxonomy" id="300641"/>
    <lineage>
        <taxon>Eukaryota</taxon>
        <taxon>Metazoa</taxon>
        <taxon>Spiralia</taxon>
        <taxon>Lophotrochozoa</taxon>
        <taxon>Platyhelminthes</taxon>
        <taxon>Trematoda</taxon>
        <taxon>Digenea</taxon>
        <taxon>Plagiorchiida</taxon>
        <taxon>Pronocephalata</taxon>
        <taxon>Paramphistomoidea</taxon>
        <taxon>Paramphistomidae</taxon>
        <taxon>Calicophoron</taxon>
    </lineage>
</organism>
<feature type="compositionally biased region" description="Low complexity" evidence="1">
    <location>
        <begin position="233"/>
        <end position="254"/>
    </location>
</feature>
<feature type="signal peptide" evidence="2">
    <location>
        <begin position="1"/>
        <end position="24"/>
    </location>
</feature>
<name>A0AAV2T555_CALDB</name>